<name>A0ACB8R1P4_9AGAM</name>
<keyword evidence="2" id="KW-1185">Reference proteome</keyword>
<accession>A0ACB8R1P4</accession>
<comment type="caution">
    <text evidence="1">The sequence shown here is derived from an EMBL/GenBank/DDBJ whole genome shotgun (WGS) entry which is preliminary data.</text>
</comment>
<evidence type="ECO:0000313" key="1">
    <source>
        <dbReference type="EMBL" id="KAI0037832.1"/>
    </source>
</evidence>
<dbReference type="Proteomes" id="UP000814033">
    <property type="component" value="Unassembled WGS sequence"/>
</dbReference>
<protein>
    <submittedName>
        <fullName evidence="1">Uncharacterized protein</fullName>
    </submittedName>
</protein>
<proteinExistence type="predicted"/>
<organism evidence="1 2">
    <name type="scientific">Auriscalpium vulgare</name>
    <dbReference type="NCBI Taxonomy" id="40419"/>
    <lineage>
        <taxon>Eukaryota</taxon>
        <taxon>Fungi</taxon>
        <taxon>Dikarya</taxon>
        <taxon>Basidiomycota</taxon>
        <taxon>Agaricomycotina</taxon>
        <taxon>Agaricomycetes</taxon>
        <taxon>Russulales</taxon>
        <taxon>Auriscalpiaceae</taxon>
        <taxon>Auriscalpium</taxon>
    </lineage>
</organism>
<gene>
    <name evidence="1" type="ORF">FA95DRAFT_1613842</name>
</gene>
<reference evidence="1" key="1">
    <citation type="submission" date="2021-02" db="EMBL/GenBank/DDBJ databases">
        <authorList>
            <consortium name="DOE Joint Genome Institute"/>
            <person name="Ahrendt S."/>
            <person name="Looney B.P."/>
            <person name="Miyauchi S."/>
            <person name="Morin E."/>
            <person name="Drula E."/>
            <person name="Courty P.E."/>
            <person name="Chicoki N."/>
            <person name="Fauchery L."/>
            <person name="Kohler A."/>
            <person name="Kuo A."/>
            <person name="Labutti K."/>
            <person name="Pangilinan J."/>
            <person name="Lipzen A."/>
            <person name="Riley R."/>
            <person name="Andreopoulos W."/>
            <person name="He G."/>
            <person name="Johnson J."/>
            <person name="Barry K.W."/>
            <person name="Grigoriev I.V."/>
            <person name="Nagy L."/>
            <person name="Hibbett D."/>
            <person name="Henrissat B."/>
            <person name="Matheny P.B."/>
            <person name="Labbe J."/>
            <person name="Martin F."/>
        </authorList>
    </citation>
    <scope>NUCLEOTIDE SEQUENCE</scope>
    <source>
        <strain evidence="1">FP105234-sp</strain>
    </source>
</reference>
<reference evidence="1" key="2">
    <citation type="journal article" date="2022" name="New Phytol.">
        <title>Evolutionary transition to the ectomycorrhizal habit in the genomes of a hyperdiverse lineage of mushroom-forming fungi.</title>
        <authorList>
            <person name="Looney B."/>
            <person name="Miyauchi S."/>
            <person name="Morin E."/>
            <person name="Drula E."/>
            <person name="Courty P.E."/>
            <person name="Kohler A."/>
            <person name="Kuo A."/>
            <person name="LaButti K."/>
            <person name="Pangilinan J."/>
            <person name="Lipzen A."/>
            <person name="Riley R."/>
            <person name="Andreopoulos W."/>
            <person name="He G."/>
            <person name="Johnson J."/>
            <person name="Nolan M."/>
            <person name="Tritt A."/>
            <person name="Barry K.W."/>
            <person name="Grigoriev I.V."/>
            <person name="Nagy L.G."/>
            <person name="Hibbett D."/>
            <person name="Henrissat B."/>
            <person name="Matheny P.B."/>
            <person name="Labbe J."/>
            <person name="Martin F.M."/>
        </authorList>
    </citation>
    <scope>NUCLEOTIDE SEQUENCE</scope>
    <source>
        <strain evidence="1">FP105234-sp</strain>
    </source>
</reference>
<sequence>MASSNSRCWAIRRTSPSPNNTISSNPLQQRLRRLDNNPLFPQSVIRGCNVAARLSWTWRGIRDASGHRVPLSPHRSLSVTRAVCSTPPMIPMARPYHAGDSRQKMSSQPAKDGHPRGHAGTLILLSIGSWAFRWDVREIIASLQFAGLYLLCVKPCTLKLYALQHSLPAGLRTLRRLVPHAAACVQNTTYAPTNDHPVPHHHAVLSAQGILRHVPLSALPSAGNTMPTFLAHDVLHSVFHHRVHIATAGEQPMLHVKLAALQNMASGMLVPPSAVALGRCVELPRQPESFTEVKELRTTSTSHPVPSQPTSNYASHVAGLARQHSVPAHITSREGAGRIAHLGQFAEEAGAR</sequence>
<evidence type="ECO:0000313" key="2">
    <source>
        <dbReference type="Proteomes" id="UP000814033"/>
    </source>
</evidence>
<dbReference type="EMBL" id="MU276697">
    <property type="protein sequence ID" value="KAI0037832.1"/>
    <property type="molecule type" value="Genomic_DNA"/>
</dbReference>